<keyword evidence="4" id="KW-0647">Proteasome</keyword>
<dbReference type="Pfam" id="PF10759">
    <property type="entry name" value="BPA"/>
    <property type="match status" value="1"/>
</dbReference>
<dbReference type="GO" id="GO:0061136">
    <property type="term" value="P:regulation of proteasomal protein catabolic process"/>
    <property type="evidence" value="ECO:0007669"/>
    <property type="project" value="InterPro"/>
</dbReference>
<evidence type="ECO:0000256" key="3">
    <source>
        <dbReference type="ARBA" id="ARBA00014831"/>
    </source>
</evidence>
<dbReference type="InterPro" id="IPR019695">
    <property type="entry name" value="Proteasome_act"/>
</dbReference>
<comment type="similarity">
    <text evidence="1">Belongs to the Bpa family.</text>
</comment>
<organism evidence="6 7">
    <name type="scientific">Euzebya pacifica</name>
    <dbReference type="NCBI Taxonomy" id="1608957"/>
    <lineage>
        <taxon>Bacteria</taxon>
        <taxon>Bacillati</taxon>
        <taxon>Actinomycetota</taxon>
        <taxon>Nitriliruptoria</taxon>
        <taxon>Euzebyales</taxon>
    </lineage>
</organism>
<feature type="region of interest" description="Disordered" evidence="5">
    <location>
        <begin position="140"/>
        <end position="163"/>
    </location>
</feature>
<evidence type="ECO:0000256" key="2">
    <source>
        <dbReference type="ARBA" id="ARBA00011402"/>
    </source>
</evidence>
<gene>
    <name evidence="6" type="ORF">DVS28_a4387</name>
</gene>
<feature type="compositionally biased region" description="Acidic residues" evidence="5">
    <location>
        <begin position="1"/>
        <end position="24"/>
    </location>
</feature>
<dbReference type="GO" id="GO:0000502">
    <property type="term" value="C:proteasome complex"/>
    <property type="evidence" value="ECO:0007669"/>
    <property type="project" value="UniProtKB-KW"/>
</dbReference>
<accession>A0A346Y3K5</accession>
<proteinExistence type="inferred from homology"/>
<evidence type="ECO:0000256" key="5">
    <source>
        <dbReference type="SAM" id="MobiDB-lite"/>
    </source>
</evidence>
<sequence>MVEQIEVVDDEPQDADVAEDEESEPMISEPGKLMRIAVMLREVQEEARRADADEAGRGRLRQVHERALNELCGILSNDLQDELSQFTFDFDNETPSQSELMIAQAQLIGWLEGLFQGIQAAIFNQQAAARKQLEAMRGRGLPAGATAGGEQGETPGRSPGNYL</sequence>
<evidence type="ECO:0000256" key="4">
    <source>
        <dbReference type="ARBA" id="ARBA00022942"/>
    </source>
</evidence>
<dbReference type="EMBL" id="CP031165">
    <property type="protein sequence ID" value="AXV09052.1"/>
    <property type="molecule type" value="Genomic_DNA"/>
</dbReference>
<evidence type="ECO:0000313" key="6">
    <source>
        <dbReference type="EMBL" id="AXV09052.1"/>
    </source>
</evidence>
<evidence type="ECO:0000256" key="1">
    <source>
        <dbReference type="ARBA" id="ARBA00006639"/>
    </source>
</evidence>
<keyword evidence="7" id="KW-1185">Reference proteome</keyword>
<reference evidence="6 7" key="1">
    <citation type="submission" date="2018-09" db="EMBL/GenBank/DDBJ databases">
        <title>Complete genome sequence of Euzebya sp. DY32-46 isolated from seawater of Pacific Ocean.</title>
        <authorList>
            <person name="Xu L."/>
            <person name="Wu Y.-H."/>
            <person name="Xu X.-W."/>
        </authorList>
    </citation>
    <scope>NUCLEOTIDE SEQUENCE [LARGE SCALE GENOMIC DNA]</scope>
    <source>
        <strain evidence="6 7">DY32-46</strain>
    </source>
</reference>
<dbReference type="AlphaFoldDB" id="A0A346Y3K5"/>
<evidence type="ECO:0000313" key="7">
    <source>
        <dbReference type="Proteomes" id="UP000264006"/>
    </source>
</evidence>
<feature type="region of interest" description="Disordered" evidence="5">
    <location>
        <begin position="1"/>
        <end position="26"/>
    </location>
</feature>
<protein>
    <recommendedName>
        <fullName evidence="3">Bacterial proteasome activator</fullName>
    </recommendedName>
</protein>
<dbReference type="OrthoDB" id="5189298at2"/>
<name>A0A346Y3K5_9ACTN</name>
<dbReference type="Proteomes" id="UP000264006">
    <property type="component" value="Chromosome"/>
</dbReference>
<comment type="subunit">
    <text evidence="2">Forms a homooligomeric, either hexameric or heptameric, ring-like structure which stacks co-axially with the proteasomal alpha-rings.</text>
</comment>
<dbReference type="RefSeq" id="WP_114593301.1">
    <property type="nucleotide sequence ID" value="NZ_CAXIBR010000159.1"/>
</dbReference>
<dbReference type="KEGG" id="euz:DVS28_a4387"/>